<feature type="region of interest" description="Disordered" evidence="8">
    <location>
        <begin position="1095"/>
        <end position="1128"/>
    </location>
</feature>
<dbReference type="CDD" id="cd00051">
    <property type="entry name" value="EFh"/>
    <property type="match status" value="1"/>
</dbReference>
<evidence type="ECO:0000256" key="6">
    <source>
        <dbReference type="ARBA" id="ARBA00022840"/>
    </source>
</evidence>
<dbReference type="Proteomes" id="UP001642464">
    <property type="component" value="Unassembled WGS sequence"/>
</dbReference>
<feature type="compositionally biased region" description="Polar residues" evidence="8">
    <location>
        <begin position="1098"/>
        <end position="1107"/>
    </location>
</feature>
<keyword evidence="6" id="KW-0067">ATP-binding</keyword>
<evidence type="ECO:0000256" key="2">
    <source>
        <dbReference type="ARBA" id="ARBA00022527"/>
    </source>
</evidence>
<keyword evidence="5 11" id="KW-0418">Kinase</keyword>
<keyword evidence="12" id="KW-1185">Reference proteome</keyword>
<dbReference type="Gene3D" id="3.30.200.20">
    <property type="entry name" value="Phosphorylase Kinase, domain 1"/>
    <property type="match status" value="1"/>
</dbReference>
<evidence type="ECO:0000256" key="5">
    <source>
        <dbReference type="ARBA" id="ARBA00022777"/>
    </source>
</evidence>
<evidence type="ECO:0000259" key="9">
    <source>
        <dbReference type="PROSITE" id="PS50011"/>
    </source>
</evidence>
<keyword evidence="3" id="KW-0808">Transferase</keyword>
<dbReference type="InterPro" id="IPR050205">
    <property type="entry name" value="CDPK_Ser/Thr_kinases"/>
</dbReference>
<evidence type="ECO:0000256" key="8">
    <source>
        <dbReference type="SAM" id="MobiDB-lite"/>
    </source>
</evidence>
<comment type="cofactor">
    <cofactor evidence="1">
        <name>Mg(2+)</name>
        <dbReference type="ChEBI" id="CHEBI:18420"/>
    </cofactor>
</comment>
<dbReference type="EMBL" id="CAXAMM010029746">
    <property type="protein sequence ID" value="CAK9065235.1"/>
    <property type="molecule type" value="Genomic_DNA"/>
</dbReference>
<name>A0ABP0NN70_9DINO</name>
<comment type="similarity">
    <text evidence="7">Belongs to the protein kinase superfamily. Ser/Thr protein kinase family. CDPK subfamily.</text>
</comment>
<evidence type="ECO:0000313" key="11">
    <source>
        <dbReference type="EMBL" id="CAK9065235.1"/>
    </source>
</evidence>
<dbReference type="PROSITE" id="PS50222">
    <property type="entry name" value="EF_HAND_2"/>
    <property type="match status" value="2"/>
</dbReference>
<dbReference type="PANTHER" id="PTHR24349">
    <property type="entry name" value="SERINE/THREONINE-PROTEIN KINASE"/>
    <property type="match status" value="1"/>
</dbReference>
<gene>
    <name evidence="11" type="ORF">SCF082_LOCUS33425</name>
</gene>
<accession>A0ABP0NN70</accession>
<dbReference type="InterPro" id="IPR011009">
    <property type="entry name" value="Kinase-like_dom_sf"/>
</dbReference>
<evidence type="ECO:0000259" key="10">
    <source>
        <dbReference type="PROSITE" id="PS50222"/>
    </source>
</evidence>
<feature type="domain" description="Protein kinase" evidence="9">
    <location>
        <begin position="1"/>
        <end position="205"/>
    </location>
</feature>
<dbReference type="SUPFAM" id="SSF56112">
    <property type="entry name" value="Protein kinase-like (PK-like)"/>
    <property type="match status" value="1"/>
</dbReference>
<evidence type="ECO:0000256" key="4">
    <source>
        <dbReference type="ARBA" id="ARBA00022741"/>
    </source>
</evidence>
<dbReference type="Pfam" id="PF13499">
    <property type="entry name" value="EF-hand_7"/>
    <property type="match status" value="1"/>
</dbReference>
<dbReference type="SUPFAM" id="SSF47473">
    <property type="entry name" value="EF-hand"/>
    <property type="match status" value="1"/>
</dbReference>
<evidence type="ECO:0000313" key="12">
    <source>
        <dbReference type="Proteomes" id="UP001642464"/>
    </source>
</evidence>
<organism evidence="11 12">
    <name type="scientific">Durusdinium trenchii</name>
    <dbReference type="NCBI Taxonomy" id="1381693"/>
    <lineage>
        <taxon>Eukaryota</taxon>
        <taxon>Sar</taxon>
        <taxon>Alveolata</taxon>
        <taxon>Dinophyceae</taxon>
        <taxon>Suessiales</taxon>
        <taxon>Symbiodiniaceae</taxon>
        <taxon>Durusdinium</taxon>
    </lineage>
</organism>
<keyword evidence="2" id="KW-0723">Serine/threonine-protein kinase</keyword>
<dbReference type="InterPro" id="IPR011992">
    <property type="entry name" value="EF-hand-dom_pair"/>
</dbReference>
<keyword evidence="4" id="KW-0547">Nucleotide-binding</keyword>
<feature type="domain" description="EF-hand" evidence="10">
    <location>
        <begin position="250"/>
        <end position="285"/>
    </location>
</feature>
<protein>
    <submittedName>
        <fullName evidence="11">Calcium-dependent protein kinase 2 (PfCDPK2)</fullName>
    </submittedName>
</protein>
<dbReference type="Pfam" id="PF00069">
    <property type="entry name" value="Pkinase"/>
    <property type="match status" value="1"/>
</dbReference>
<dbReference type="Gene3D" id="1.10.510.10">
    <property type="entry name" value="Transferase(Phosphotransferase) domain 1"/>
    <property type="match status" value="1"/>
</dbReference>
<evidence type="ECO:0000256" key="3">
    <source>
        <dbReference type="ARBA" id="ARBA00022679"/>
    </source>
</evidence>
<feature type="domain" description="EF-hand" evidence="10">
    <location>
        <begin position="347"/>
        <end position="382"/>
    </location>
</feature>
<dbReference type="SMART" id="SM00054">
    <property type="entry name" value="EFh"/>
    <property type="match status" value="4"/>
</dbReference>
<dbReference type="PROSITE" id="PS50011">
    <property type="entry name" value="PROTEIN_KINASE_DOM"/>
    <property type="match status" value="1"/>
</dbReference>
<dbReference type="InterPro" id="IPR002048">
    <property type="entry name" value="EF_hand_dom"/>
</dbReference>
<evidence type="ECO:0000256" key="1">
    <source>
        <dbReference type="ARBA" id="ARBA00001946"/>
    </source>
</evidence>
<evidence type="ECO:0000256" key="7">
    <source>
        <dbReference type="ARBA" id="ARBA00024334"/>
    </source>
</evidence>
<comment type="caution">
    <text evidence="11">The sequence shown here is derived from an EMBL/GenBank/DDBJ whole genome shotgun (WGS) entry which is preliminary data.</text>
</comment>
<dbReference type="CDD" id="cd05117">
    <property type="entry name" value="STKc_CAMK"/>
    <property type="match status" value="1"/>
</dbReference>
<sequence length="1299" mass="145943">MDHPNIIRLYETFEDRTHIYIVMELCAGGDLFDRIIDQHLTERDAAWIMQQLLHAVFYMHKHQVCHRDLDPVNLLFLTRDLIAKNLLKVSGFGFSTYFDNEVPMRTKAGTPHYVAPEVLSGKYESSCDLWSCGVIMYTMLSGGFPPFDGATDQEVLMKVKKGSYQFDPEYWKHISEDAKRLIGMLLKVNPKQRCTAEQALQNVWIRDRAPQAKDVGLPDCTVNLKSFRSKNKLMKAVQSHTIAGRLGVRAEIQELRETFQALDLQGDGVLPVAQLREALLQAQLRHRLDWDAVLEELDADGHGLGLIDYTEFLAAMLDKIVDHDGDGRVKLEDLKLILENGDMEQLMNGRTSEDLLREVDLNGDGSIHFEEFMEMIRPTETKPTSKALLAHPPAASAVLNEELKTGRFVKKIGLHPEEREYFDIELENTAICLVQDGILMMSSIFVHEANALKVEVLEDFDAPALPAGMVPMGPLLSLWPEHVTFLEEVHVVLPVCSGAKNAWCTTDGGWKQVPVQIRQNIMIASLPHFCKMLPAGEPIDIKALGYIKNPDAKVVLAHVECHECMKKLKGREKDPHILEDFILCKDPALLDEHQDGDEVVLSQPAKSFHQKIQLKFQRFPFVSPSLSAQSGSSFKAQIDDETIEFQVDGCRAEVYRPQCEPLSSTMEELPKQTPTVPAKQGFEVRLKWQEPIVIEVDLSELSKNMSPDFHKVLAQERGNWHKMSEDLYFKIWTDANVARAHVAQRSLCLEHVEQVTFALVRKICMASGLIFAADKIKRLTKIVRCRKATDARWYDAFRCRAFSTISCCADRGASKILLVGVQAKMQNSTREELRFLDKDLQHASEKNDIAFYHLLQGLECPIDGLEENLRQWLRSDGKHQVVIASCCEDDEEEARHICKSLNEGLDVFEYADVLSHEEIIWNLSINAVDRVMAQLEQDGSGIPVEKFGEAMRMLGLSTKMKVSTKSIDILSLHDMLLQELFEQSATRTPLDMLLNFLRILDEPNGRGTMRVSALKRFLGLSGRGRSGATRPPTPTGLCTELREAEIPLSQLGQLLLDPTTQQRLLNDNDQGTSRIAWVVADRNALSELAGSWRCANSGPDSASSSGPQMVGELQHSAASKEHKVSVPTPVAPRQGRHLFLSGRFNDPQIKSYMRAVRDKLDTLGVDTYMVEGLGPGGDFAPATITGLYYAIGMVAFCTDHYGQKTNVGYETFLELKTAHEKDIPIIPIQLCEIYPPEPPDEEGRKQNWFVLGKSRIKIKDVGSKDPTRVANEILKSWLALHPSLKHVQTAAKRSGALAL</sequence>
<proteinExistence type="inferred from homology"/>
<dbReference type="Gene3D" id="1.10.238.10">
    <property type="entry name" value="EF-hand"/>
    <property type="match status" value="1"/>
</dbReference>
<dbReference type="GO" id="GO:0016301">
    <property type="term" value="F:kinase activity"/>
    <property type="evidence" value="ECO:0007669"/>
    <property type="project" value="UniProtKB-KW"/>
</dbReference>
<reference evidence="11 12" key="1">
    <citation type="submission" date="2024-02" db="EMBL/GenBank/DDBJ databases">
        <authorList>
            <person name="Chen Y."/>
            <person name="Shah S."/>
            <person name="Dougan E. K."/>
            <person name="Thang M."/>
            <person name="Chan C."/>
        </authorList>
    </citation>
    <scope>NUCLEOTIDE SEQUENCE [LARGE SCALE GENOMIC DNA]</scope>
</reference>
<dbReference type="InterPro" id="IPR000719">
    <property type="entry name" value="Prot_kinase_dom"/>
</dbReference>